<evidence type="ECO:0000313" key="2">
    <source>
        <dbReference type="Proteomes" id="UP001172673"/>
    </source>
</evidence>
<proteinExistence type="predicted"/>
<dbReference type="AlphaFoldDB" id="A0AA38XMZ2"/>
<organism evidence="1 2">
    <name type="scientific">Cladophialophora chaetospira</name>
    <dbReference type="NCBI Taxonomy" id="386627"/>
    <lineage>
        <taxon>Eukaryota</taxon>
        <taxon>Fungi</taxon>
        <taxon>Dikarya</taxon>
        <taxon>Ascomycota</taxon>
        <taxon>Pezizomycotina</taxon>
        <taxon>Eurotiomycetes</taxon>
        <taxon>Chaetothyriomycetidae</taxon>
        <taxon>Chaetothyriales</taxon>
        <taxon>Herpotrichiellaceae</taxon>
        <taxon>Cladophialophora</taxon>
    </lineage>
</organism>
<dbReference type="EMBL" id="JAPDRK010000001">
    <property type="protein sequence ID" value="KAJ9616306.1"/>
    <property type="molecule type" value="Genomic_DNA"/>
</dbReference>
<evidence type="ECO:0000313" key="1">
    <source>
        <dbReference type="EMBL" id="KAJ9616306.1"/>
    </source>
</evidence>
<comment type="caution">
    <text evidence="1">The sequence shown here is derived from an EMBL/GenBank/DDBJ whole genome shotgun (WGS) entry which is preliminary data.</text>
</comment>
<protein>
    <submittedName>
        <fullName evidence="1">Uncharacterized protein</fullName>
    </submittedName>
</protein>
<gene>
    <name evidence="1" type="ORF">H2200_000024</name>
</gene>
<reference evidence="1" key="1">
    <citation type="submission" date="2022-10" db="EMBL/GenBank/DDBJ databases">
        <title>Culturing micro-colonial fungi from biological soil crusts in the Mojave desert and describing Neophaeococcomyces mojavensis, and introducing the new genera and species Taxawa tesnikishii.</title>
        <authorList>
            <person name="Kurbessoian T."/>
            <person name="Stajich J.E."/>
        </authorList>
    </citation>
    <scope>NUCLEOTIDE SEQUENCE</scope>
    <source>
        <strain evidence="1">TK_41</strain>
    </source>
</reference>
<accession>A0AA38XMZ2</accession>
<keyword evidence="2" id="KW-1185">Reference proteome</keyword>
<name>A0AA38XMZ2_9EURO</name>
<dbReference type="Proteomes" id="UP001172673">
    <property type="component" value="Unassembled WGS sequence"/>
</dbReference>
<sequence>MSDSESRVDTPVKSEQLDIPVVTDAQAYKLIHELFVLMSPNDSHHDQDVWEQVLADILGQLKGIMLEDDSTRSNQEAELSALYVEDRLRRREQLKIITNLRVVKTRIAGALENYCTTAEVSFKDMVALETEKGWEAEAAARLDKELAQLQDLRRKLLNNERPS</sequence>